<evidence type="ECO:0000313" key="2">
    <source>
        <dbReference type="EMBL" id="KAK4125521.1"/>
    </source>
</evidence>
<evidence type="ECO:0000313" key="3">
    <source>
        <dbReference type="Proteomes" id="UP001302602"/>
    </source>
</evidence>
<dbReference type="EMBL" id="MU853225">
    <property type="protein sequence ID" value="KAK4125521.1"/>
    <property type="molecule type" value="Genomic_DNA"/>
</dbReference>
<name>A0AAN6U5L5_9PEZI</name>
<dbReference type="AlphaFoldDB" id="A0AAN6U5L5"/>
<accession>A0AAN6U5L5</accession>
<dbReference type="GeneID" id="87823307"/>
<keyword evidence="3" id="KW-1185">Reference proteome</keyword>
<evidence type="ECO:0000256" key="1">
    <source>
        <dbReference type="SAM" id="SignalP"/>
    </source>
</evidence>
<sequence length="74" mass="8162">MPSFLLSFFFCLVWCVGTHNAMVGWNCPASRLQSGWLVGCQNSWLEMGLHVVGQLAFSAAARGYSLAKNKSHLK</sequence>
<feature type="signal peptide" evidence="1">
    <location>
        <begin position="1"/>
        <end position="21"/>
    </location>
</feature>
<dbReference type="RefSeq" id="XP_062649292.1">
    <property type="nucleotide sequence ID" value="XM_062786539.1"/>
</dbReference>
<organism evidence="2 3">
    <name type="scientific">Parathielavia appendiculata</name>
    <dbReference type="NCBI Taxonomy" id="2587402"/>
    <lineage>
        <taxon>Eukaryota</taxon>
        <taxon>Fungi</taxon>
        <taxon>Dikarya</taxon>
        <taxon>Ascomycota</taxon>
        <taxon>Pezizomycotina</taxon>
        <taxon>Sordariomycetes</taxon>
        <taxon>Sordariomycetidae</taxon>
        <taxon>Sordariales</taxon>
        <taxon>Chaetomiaceae</taxon>
        <taxon>Parathielavia</taxon>
    </lineage>
</organism>
<reference evidence="2" key="1">
    <citation type="journal article" date="2023" name="Mol. Phylogenet. Evol.">
        <title>Genome-scale phylogeny and comparative genomics of the fungal order Sordariales.</title>
        <authorList>
            <person name="Hensen N."/>
            <person name="Bonometti L."/>
            <person name="Westerberg I."/>
            <person name="Brannstrom I.O."/>
            <person name="Guillou S."/>
            <person name="Cros-Aarteil S."/>
            <person name="Calhoun S."/>
            <person name="Haridas S."/>
            <person name="Kuo A."/>
            <person name="Mondo S."/>
            <person name="Pangilinan J."/>
            <person name="Riley R."/>
            <person name="LaButti K."/>
            <person name="Andreopoulos B."/>
            <person name="Lipzen A."/>
            <person name="Chen C."/>
            <person name="Yan M."/>
            <person name="Daum C."/>
            <person name="Ng V."/>
            <person name="Clum A."/>
            <person name="Steindorff A."/>
            <person name="Ohm R.A."/>
            <person name="Martin F."/>
            <person name="Silar P."/>
            <person name="Natvig D.O."/>
            <person name="Lalanne C."/>
            <person name="Gautier V."/>
            <person name="Ament-Velasquez S.L."/>
            <person name="Kruys A."/>
            <person name="Hutchinson M.I."/>
            <person name="Powell A.J."/>
            <person name="Barry K."/>
            <person name="Miller A.N."/>
            <person name="Grigoriev I.V."/>
            <person name="Debuchy R."/>
            <person name="Gladieux P."/>
            <person name="Hiltunen Thoren M."/>
            <person name="Johannesson H."/>
        </authorList>
    </citation>
    <scope>NUCLEOTIDE SEQUENCE</scope>
    <source>
        <strain evidence="2">CBS 731.68</strain>
    </source>
</reference>
<comment type="caution">
    <text evidence="2">The sequence shown here is derived from an EMBL/GenBank/DDBJ whole genome shotgun (WGS) entry which is preliminary data.</text>
</comment>
<reference evidence="2" key="2">
    <citation type="submission" date="2023-05" db="EMBL/GenBank/DDBJ databases">
        <authorList>
            <consortium name="Lawrence Berkeley National Laboratory"/>
            <person name="Steindorff A."/>
            <person name="Hensen N."/>
            <person name="Bonometti L."/>
            <person name="Westerberg I."/>
            <person name="Brannstrom I.O."/>
            <person name="Guillou S."/>
            <person name="Cros-Aarteil S."/>
            <person name="Calhoun S."/>
            <person name="Haridas S."/>
            <person name="Kuo A."/>
            <person name="Mondo S."/>
            <person name="Pangilinan J."/>
            <person name="Riley R."/>
            <person name="Labutti K."/>
            <person name="Andreopoulos B."/>
            <person name="Lipzen A."/>
            <person name="Chen C."/>
            <person name="Yanf M."/>
            <person name="Daum C."/>
            <person name="Ng V."/>
            <person name="Clum A."/>
            <person name="Ohm R."/>
            <person name="Martin F."/>
            <person name="Silar P."/>
            <person name="Natvig D."/>
            <person name="Lalanne C."/>
            <person name="Gautier V."/>
            <person name="Ament-Velasquez S.L."/>
            <person name="Kruys A."/>
            <person name="Hutchinson M.I."/>
            <person name="Powell A.J."/>
            <person name="Barry K."/>
            <person name="Miller A.N."/>
            <person name="Grigoriev I.V."/>
            <person name="Debuchy R."/>
            <person name="Gladieux P."/>
            <person name="Thoren M.H."/>
            <person name="Johannesson H."/>
        </authorList>
    </citation>
    <scope>NUCLEOTIDE SEQUENCE</scope>
    <source>
        <strain evidence="2">CBS 731.68</strain>
    </source>
</reference>
<feature type="chain" id="PRO_5043036093" description="Secreted protein" evidence="1">
    <location>
        <begin position="22"/>
        <end position="74"/>
    </location>
</feature>
<evidence type="ECO:0008006" key="4">
    <source>
        <dbReference type="Google" id="ProtNLM"/>
    </source>
</evidence>
<dbReference type="Proteomes" id="UP001302602">
    <property type="component" value="Unassembled WGS sequence"/>
</dbReference>
<keyword evidence="1" id="KW-0732">Signal</keyword>
<gene>
    <name evidence="2" type="ORF">N657DRAFT_269109</name>
</gene>
<protein>
    <recommendedName>
        <fullName evidence="4">Secreted protein</fullName>
    </recommendedName>
</protein>
<proteinExistence type="predicted"/>